<dbReference type="Pfam" id="PF03721">
    <property type="entry name" value="UDPG_MGDP_dh_N"/>
    <property type="match status" value="1"/>
</dbReference>
<keyword evidence="2" id="KW-0520">NAD</keyword>
<dbReference type="SUPFAM" id="SSF51735">
    <property type="entry name" value="NAD(P)-binding Rossmann-fold domains"/>
    <property type="match status" value="1"/>
</dbReference>
<dbReference type="InterPro" id="IPR028359">
    <property type="entry name" value="UDP_ManNAc/GlcNAc_DH"/>
</dbReference>
<evidence type="ECO:0000259" key="4">
    <source>
        <dbReference type="SMART" id="SM00984"/>
    </source>
</evidence>
<dbReference type="SUPFAM" id="SSF48179">
    <property type="entry name" value="6-phosphogluconate dehydrogenase C-terminal domain-like"/>
    <property type="match status" value="1"/>
</dbReference>
<dbReference type="Gene3D" id="3.40.50.720">
    <property type="entry name" value="NAD(P)-binding Rossmann-like Domain"/>
    <property type="match status" value="2"/>
</dbReference>
<dbReference type="InterPro" id="IPR036291">
    <property type="entry name" value="NAD(P)-bd_dom_sf"/>
</dbReference>
<dbReference type="GO" id="GO:0000271">
    <property type="term" value="P:polysaccharide biosynthetic process"/>
    <property type="evidence" value="ECO:0007669"/>
    <property type="project" value="InterPro"/>
</dbReference>
<evidence type="ECO:0000256" key="1">
    <source>
        <dbReference type="ARBA" id="ARBA00023002"/>
    </source>
</evidence>
<dbReference type="InterPro" id="IPR014027">
    <property type="entry name" value="UDP-Glc/GDP-Man_DH_C"/>
</dbReference>
<dbReference type="InterPro" id="IPR014026">
    <property type="entry name" value="UDP-Glc/GDP-Man_DH_dimer"/>
</dbReference>
<dbReference type="AlphaFoldDB" id="A0AAT9G4P8"/>
<reference evidence="5" key="1">
    <citation type="journal article" date="2023" name="Front. Microbiol.">
        <title>Genome analysis of Candidatus Aschnera chinzeii, the bacterial endosymbiont of the blood-sucking bat fly Penicillidia jenynsii (Insecta: Diptera: Nycteribiidae).</title>
        <authorList>
            <person name="Koga R."/>
            <person name="Moriyama M."/>
            <person name="Nozaki T."/>
            <person name="Fukatsu T."/>
        </authorList>
    </citation>
    <scope>NUCLEOTIDE SEQUENCE</scope>
    <source>
        <strain evidence="5">Kw-01</strain>
    </source>
</reference>
<dbReference type="PIRSF" id="PIRSF000124">
    <property type="entry name" value="UDPglc_GDPman_dh"/>
    <property type="match status" value="1"/>
</dbReference>
<dbReference type="InterPro" id="IPR017476">
    <property type="entry name" value="UDP-Glc/GDP-Man"/>
</dbReference>
<dbReference type="PIRSF" id="PIRSF500136">
    <property type="entry name" value="UDP_ManNAc_DH"/>
    <property type="match status" value="1"/>
</dbReference>
<evidence type="ECO:0000256" key="3">
    <source>
        <dbReference type="PIRNR" id="PIRNR000124"/>
    </source>
</evidence>
<name>A0AAT9G4P8_9ENTR</name>
<dbReference type="PANTHER" id="PTHR43491">
    <property type="entry name" value="UDP-N-ACETYL-D-MANNOSAMINE DEHYDROGENASE"/>
    <property type="match status" value="1"/>
</dbReference>
<proteinExistence type="inferred from homology"/>
<dbReference type="NCBIfam" id="TIGR03026">
    <property type="entry name" value="NDP-sugDHase"/>
    <property type="match status" value="1"/>
</dbReference>
<dbReference type="SMART" id="SM00984">
    <property type="entry name" value="UDPG_MGDP_dh_C"/>
    <property type="match status" value="1"/>
</dbReference>
<dbReference type="InterPro" id="IPR008927">
    <property type="entry name" value="6-PGluconate_DH-like_C_sf"/>
</dbReference>
<sequence>MVFKNISVIGLGYVGLSIAASFANKKQTVLGIDNNQNIINMLNQGKIHIHEPQLKNKVQKAIKNGYLQLFRKPQLSDVYLIAVPTPFKNKYIPNIDYIINVINTIAPLLKKGNLIIVESTIPVGTTDKIAQLLAKIRTDLTFPQHSKHSDINIAYCPERVLPGDIMNEIIKNDRIIGGMTTQCSKHASKLYKIILEGHYIYTNHKTAEICKLVENSYRDVNIAFANELAYICEKENINVWEVINLANRHPRVNILQPGPGVGGHCIAVDPWFIITKYQKIAKLIHTARNINNQKPLYVAKHIKMVFKNYKIKTNKAANKIIIACFGITYKADIDDIRESPSIKIIEKLTIWHKGPIYIIEPNIHNMPKSLNKNCQLVSIDTAIKYADIIVFLVDHKEFKCINKDNISQQCIIDVKGIWN</sequence>
<dbReference type="GO" id="GO:0016628">
    <property type="term" value="F:oxidoreductase activity, acting on the CH-CH group of donors, NAD or NADP as acceptor"/>
    <property type="evidence" value="ECO:0007669"/>
    <property type="project" value="InterPro"/>
</dbReference>
<dbReference type="Pfam" id="PF03720">
    <property type="entry name" value="UDPG_MGDP_dh_C"/>
    <property type="match status" value="1"/>
</dbReference>
<dbReference type="InterPro" id="IPR036220">
    <property type="entry name" value="UDP-Glc/GDP-Man_DH_C_sf"/>
</dbReference>
<dbReference type="GO" id="GO:0016616">
    <property type="term" value="F:oxidoreductase activity, acting on the CH-OH group of donors, NAD or NADP as acceptor"/>
    <property type="evidence" value="ECO:0007669"/>
    <property type="project" value="InterPro"/>
</dbReference>
<organism evidence="5">
    <name type="scientific">Candidatus Aschnera chinzeii</name>
    <dbReference type="NCBI Taxonomy" id="1485666"/>
    <lineage>
        <taxon>Bacteria</taxon>
        <taxon>Pseudomonadati</taxon>
        <taxon>Pseudomonadota</taxon>
        <taxon>Gammaproteobacteria</taxon>
        <taxon>Enterobacterales</taxon>
        <taxon>Enterobacteriaceae</taxon>
        <taxon>Candidatus Aschnera</taxon>
    </lineage>
</organism>
<dbReference type="PANTHER" id="PTHR43491:SF1">
    <property type="entry name" value="UDP-N-ACETYL-D-MANNOSAMINE DEHYDROGENASE"/>
    <property type="match status" value="1"/>
</dbReference>
<reference evidence="5" key="2">
    <citation type="submission" date="2023-10" db="EMBL/GenBank/DDBJ databases">
        <authorList>
            <person name="Koga R."/>
            <person name="Fukatsu T."/>
        </authorList>
    </citation>
    <scope>NUCLEOTIDE SEQUENCE</scope>
    <source>
        <strain evidence="5">Kw-01</strain>
    </source>
</reference>
<dbReference type="EMBL" id="AP028961">
    <property type="protein sequence ID" value="BET44704.1"/>
    <property type="molecule type" value="Genomic_DNA"/>
</dbReference>
<feature type="domain" description="UDP-glucose/GDP-mannose dehydrogenase C-terminal" evidence="4">
    <location>
        <begin position="323"/>
        <end position="419"/>
    </location>
</feature>
<dbReference type="Pfam" id="PF00984">
    <property type="entry name" value="UDPG_MGDP_dh"/>
    <property type="match status" value="1"/>
</dbReference>
<comment type="similarity">
    <text evidence="3">Belongs to the UDP-glucose/GDP-mannose dehydrogenase family.</text>
</comment>
<accession>A0AAT9G4P8</accession>
<keyword evidence="1" id="KW-0560">Oxidoreductase</keyword>
<gene>
    <name evidence="5" type="primary">wecC</name>
    <name evidence="5" type="ORF">ACHINZ_3760</name>
</gene>
<dbReference type="InterPro" id="IPR001732">
    <property type="entry name" value="UDP-Glc/GDP-Man_DH_N"/>
</dbReference>
<dbReference type="GO" id="GO:0051287">
    <property type="term" value="F:NAD binding"/>
    <property type="evidence" value="ECO:0007669"/>
    <property type="project" value="InterPro"/>
</dbReference>
<dbReference type="NCBIfam" id="NF008286">
    <property type="entry name" value="PRK11064.1"/>
    <property type="match status" value="1"/>
</dbReference>
<evidence type="ECO:0000313" key="5">
    <source>
        <dbReference type="EMBL" id="BET44704.1"/>
    </source>
</evidence>
<protein>
    <submittedName>
        <fullName evidence="5">UDP-N-acetyl-D-mannosamine dehydrogenase</fullName>
    </submittedName>
</protein>
<evidence type="ECO:0000256" key="2">
    <source>
        <dbReference type="ARBA" id="ARBA00023027"/>
    </source>
</evidence>
<dbReference type="SUPFAM" id="SSF52413">
    <property type="entry name" value="UDP-glucose/GDP-mannose dehydrogenase C-terminal domain"/>
    <property type="match status" value="1"/>
</dbReference>